<gene>
    <name evidence="2" type="ORF">HNQ79_003686</name>
</gene>
<comment type="caution">
    <text evidence="2">The sequence shown here is derived from an EMBL/GenBank/DDBJ whole genome shotgun (WGS) entry which is preliminary data.</text>
</comment>
<name>A0A7X0LQ40_9ACTN</name>
<dbReference type="EMBL" id="JACHEM010000009">
    <property type="protein sequence ID" value="MBB6437203.1"/>
    <property type="molecule type" value="Genomic_DNA"/>
</dbReference>
<proteinExistence type="predicted"/>
<dbReference type="AlphaFoldDB" id="A0A7X0LQ40"/>
<keyword evidence="3" id="KW-1185">Reference proteome</keyword>
<accession>A0A7X0LQ40</accession>
<reference evidence="2 3" key="1">
    <citation type="submission" date="2020-08" db="EMBL/GenBank/DDBJ databases">
        <title>Genomic Encyclopedia of Type Strains, Phase IV (KMG-IV): sequencing the most valuable type-strain genomes for metagenomic binning, comparative biology and taxonomic classification.</title>
        <authorList>
            <person name="Goeker M."/>
        </authorList>
    </citation>
    <scope>NUCLEOTIDE SEQUENCE [LARGE SCALE GENOMIC DNA]</scope>
    <source>
        <strain evidence="2 3">DSM 40141</strain>
    </source>
</reference>
<evidence type="ECO:0000256" key="1">
    <source>
        <dbReference type="SAM" id="MobiDB-lite"/>
    </source>
</evidence>
<dbReference type="Proteomes" id="UP000540423">
    <property type="component" value="Unassembled WGS sequence"/>
</dbReference>
<evidence type="ECO:0000313" key="2">
    <source>
        <dbReference type="EMBL" id="MBB6437203.1"/>
    </source>
</evidence>
<evidence type="ECO:0000313" key="3">
    <source>
        <dbReference type="Proteomes" id="UP000540423"/>
    </source>
</evidence>
<dbReference type="RefSeq" id="WP_185032336.1">
    <property type="nucleotide sequence ID" value="NZ_BNBN01000003.1"/>
</dbReference>
<sequence>MGSQDQQRSPNLNSALAAHYTQQQAAADEAARPAREEHQQQLDADAALFGTAGWLTLSEVRRRQVGAHMARTARKGAA</sequence>
<organism evidence="2 3">
    <name type="scientific">Streptomyces candidus</name>
    <dbReference type="NCBI Taxonomy" id="67283"/>
    <lineage>
        <taxon>Bacteria</taxon>
        <taxon>Bacillati</taxon>
        <taxon>Actinomycetota</taxon>
        <taxon>Actinomycetes</taxon>
        <taxon>Kitasatosporales</taxon>
        <taxon>Streptomycetaceae</taxon>
        <taxon>Streptomyces</taxon>
    </lineage>
</organism>
<feature type="region of interest" description="Disordered" evidence="1">
    <location>
        <begin position="20"/>
        <end position="40"/>
    </location>
</feature>
<protein>
    <submittedName>
        <fullName evidence="2">Uncharacterized protein</fullName>
    </submittedName>
</protein>
<feature type="compositionally biased region" description="Basic and acidic residues" evidence="1">
    <location>
        <begin position="29"/>
        <end position="40"/>
    </location>
</feature>